<organism evidence="1 2">
    <name type="scientific">Paracidovorax avenae (strain ATCC 19860 / DSM 7227 / CCUG 15838 / JCM 20985 / LMG 2117 / NCPPB 1011)</name>
    <name type="common">Acidovorax avenae</name>
    <dbReference type="NCBI Taxonomy" id="643561"/>
    <lineage>
        <taxon>Bacteria</taxon>
        <taxon>Pseudomonadati</taxon>
        <taxon>Pseudomonadota</taxon>
        <taxon>Betaproteobacteria</taxon>
        <taxon>Burkholderiales</taxon>
        <taxon>Comamonadaceae</taxon>
        <taxon>Paracidovorax</taxon>
    </lineage>
</organism>
<proteinExistence type="predicted"/>
<gene>
    <name evidence="1" type="ordered locus">Acav_0294</name>
</gene>
<name>F0Q2V8_PARA1</name>
<sequence>MHFISNDNLATCHYFEITIDQQAYVSIHQNTVLDKNIHHSSYISN</sequence>
<keyword evidence="2" id="KW-1185">Reference proteome</keyword>
<accession>F0Q2V8</accession>
<dbReference type="HOGENOM" id="CLU_3194799_0_0_4"/>
<dbReference type="Proteomes" id="UP000002482">
    <property type="component" value="Chromosome"/>
</dbReference>
<dbReference type="KEGG" id="aaa:Acav_0294"/>
<evidence type="ECO:0000313" key="2">
    <source>
        <dbReference type="Proteomes" id="UP000002482"/>
    </source>
</evidence>
<dbReference type="AlphaFoldDB" id="F0Q2V8"/>
<evidence type="ECO:0000313" key="1">
    <source>
        <dbReference type="EMBL" id="ADX44217.1"/>
    </source>
</evidence>
<reference evidence="1" key="1">
    <citation type="submission" date="2011-02" db="EMBL/GenBank/DDBJ databases">
        <title>Complete sequence of Acidovorax avenae subsp. avenae ATCC 19860.</title>
        <authorList>
            <consortium name="US DOE Joint Genome Institute"/>
            <person name="Lucas S."/>
            <person name="Copeland A."/>
            <person name="Lapidus A."/>
            <person name="Cheng J.-F."/>
            <person name="Goodwin L."/>
            <person name="Pitluck S."/>
            <person name="Chertkov O."/>
            <person name="Held B."/>
            <person name="Detter J.C."/>
            <person name="Han C."/>
            <person name="Tapia R."/>
            <person name="Land M."/>
            <person name="Hauser L."/>
            <person name="Kyrpides N."/>
            <person name="Ivanova N."/>
            <person name="Ovchinnikova G."/>
            <person name="Pagani I."/>
            <person name="Gordon S."/>
            <person name="Woyke T."/>
        </authorList>
    </citation>
    <scope>NUCLEOTIDE SEQUENCE</scope>
    <source>
        <strain evidence="1">ATCC 19860</strain>
    </source>
</reference>
<protein>
    <submittedName>
        <fullName evidence="1">Uncharacterized protein</fullName>
    </submittedName>
</protein>
<dbReference type="EMBL" id="CP002521">
    <property type="protein sequence ID" value="ADX44217.1"/>
    <property type="molecule type" value="Genomic_DNA"/>
</dbReference>